<protein>
    <submittedName>
        <fullName evidence="1">Uncharacterized protein</fullName>
    </submittedName>
</protein>
<keyword evidence="2" id="KW-1185">Reference proteome</keyword>
<dbReference type="KEGG" id="bvo:Pan97_24100"/>
<evidence type="ECO:0000313" key="1">
    <source>
        <dbReference type="EMBL" id="QDU75380.1"/>
    </source>
</evidence>
<dbReference type="Proteomes" id="UP000318626">
    <property type="component" value="Chromosome"/>
</dbReference>
<dbReference type="EMBL" id="CP036289">
    <property type="protein sequence ID" value="QDU75380.1"/>
    <property type="molecule type" value="Genomic_DNA"/>
</dbReference>
<gene>
    <name evidence="1" type="ORF">Pan97_24100</name>
</gene>
<sequence>MGLDATVMCNCFRDGKTTSPPFPRDWLEIDEEGYLHLKPGHDSDDNWHQLYQWQQDCCAHEQMEYGDERISNWGGYRQFQEALGEIGWEFFPVLQDQLPNGNGGLMDSAKCAQALPELDHFVSQGVVGIKTVLVDSRTGEVLWEYVAAYDGIVVLAGSLGFDAGLSEFEFFAVARESGEDLFRATHFRQYRQDGEKITGDSDTICWKNLDTGEIYASRLAIAGKAIPWEDGNWTNDQGQHRFEYPEELHVEQRPWPVTDFDFIVTALRKIFQASVETGNPVRWC</sequence>
<accession>A0A518C852</accession>
<proteinExistence type="predicted"/>
<name>A0A518C852_9BACT</name>
<organism evidence="1 2">
    <name type="scientific">Bremerella volcania</name>
    <dbReference type="NCBI Taxonomy" id="2527984"/>
    <lineage>
        <taxon>Bacteria</taxon>
        <taxon>Pseudomonadati</taxon>
        <taxon>Planctomycetota</taxon>
        <taxon>Planctomycetia</taxon>
        <taxon>Pirellulales</taxon>
        <taxon>Pirellulaceae</taxon>
        <taxon>Bremerella</taxon>
    </lineage>
</organism>
<evidence type="ECO:0000313" key="2">
    <source>
        <dbReference type="Proteomes" id="UP000318626"/>
    </source>
</evidence>
<dbReference type="AlphaFoldDB" id="A0A518C852"/>
<reference evidence="2" key="1">
    <citation type="submission" date="2019-02" db="EMBL/GenBank/DDBJ databases">
        <title>Deep-cultivation of Planctomycetes and their phenomic and genomic characterization uncovers novel biology.</title>
        <authorList>
            <person name="Wiegand S."/>
            <person name="Jogler M."/>
            <person name="Boedeker C."/>
            <person name="Pinto D."/>
            <person name="Vollmers J."/>
            <person name="Rivas-Marin E."/>
            <person name="Kohn T."/>
            <person name="Peeters S.H."/>
            <person name="Heuer A."/>
            <person name="Rast P."/>
            <person name="Oberbeckmann S."/>
            <person name="Bunk B."/>
            <person name="Jeske O."/>
            <person name="Meyerdierks A."/>
            <person name="Storesund J.E."/>
            <person name="Kallscheuer N."/>
            <person name="Luecker S."/>
            <person name="Lage O.M."/>
            <person name="Pohl T."/>
            <person name="Merkel B.J."/>
            <person name="Hornburger P."/>
            <person name="Mueller R.-W."/>
            <person name="Bruemmer F."/>
            <person name="Labrenz M."/>
            <person name="Spormann A.M."/>
            <person name="Op den Camp H."/>
            <person name="Overmann J."/>
            <person name="Amann R."/>
            <person name="Jetten M.S.M."/>
            <person name="Mascher T."/>
            <person name="Medema M.H."/>
            <person name="Devos D.P."/>
            <person name="Kaster A.-K."/>
            <person name="Ovreas L."/>
            <person name="Rohde M."/>
            <person name="Galperin M.Y."/>
            <person name="Jogler C."/>
        </authorList>
    </citation>
    <scope>NUCLEOTIDE SEQUENCE [LARGE SCALE GENOMIC DNA]</scope>
    <source>
        <strain evidence="2">Pan97</strain>
    </source>
</reference>